<proteinExistence type="predicted"/>
<reference evidence="2 3" key="1">
    <citation type="submission" date="2018-02" db="EMBL/GenBank/DDBJ databases">
        <title>Reclassifiation of [Polyangium] brachysporum DSM 7029 as Guopingzhaonella breviflexa gen. nov., sp. nov., a member of the family Comamonadaceae.</title>
        <authorList>
            <person name="Tang B."/>
        </authorList>
    </citation>
    <scope>NUCLEOTIDE SEQUENCE [LARGE SCALE GENOMIC DNA]</scope>
    <source>
        <strain evidence="2 3">BCRC 80649</strain>
    </source>
</reference>
<evidence type="ECO:0000313" key="3">
    <source>
        <dbReference type="Proteomes" id="UP000238605"/>
    </source>
</evidence>
<keyword evidence="1" id="KW-1133">Transmembrane helix</keyword>
<keyword evidence="3" id="KW-1185">Reference proteome</keyword>
<evidence type="ECO:0000256" key="1">
    <source>
        <dbReference type="SAM" id="Phobius"/>
    </source>
</evidence>
<dbReference type="Proteomes" id="UP000238605">
    <property type="component" value="Unassembled WGS sequence"/>
</dbReference>
<dbReference type="RefSeq" id="WP_104302619.1">
    <property type="nucleotide sequence ID" value="NZ_PSNX01000008.1"/>
</dbReference>
<feature type="transmembrane region" description="Helical" evidence="1">
    <location>
        <begin position="48"/>
        <end position="69"/>
    </location>
</feature>
<sequence length="71" mass="8118">MTIFYWVMGVLIIGTLIPSALFMLLYAVTGNDVLARRASTLWGFTRTFALLGFNVLVWGHVLVALWRIWFP</sequence>
<comment type="caution">
    <text evidence="2">The sequence shown here is derived from an EMBL/GenBank/DDBJ whole genome shotgun (WGS) entry which is preliminary data.</text>
</comment>
<name>A0A2S5SUF7_9BURK</name>
<accession>A0A2S5SUF7</accession>
<gene>
    <name evidence="2" type="ORF">C1704_10200</name>
</gene>
<feature type="transmembrane region" description="Helical" evidence="1">
    <location>
        <begin position="6"/>
        <end position="28"/>
    </location>
</feature>
<protein>
    <submittedName>
        <fullName evidence="2">Uncharacterized protein</fullName>
    </submittedName>
</protein>
<dbReference type="OrthoDB" id="8909360at2"/>
<keyword evidence="1" id="KW-0472">Membrane</keyword>
<keyword evidence="1" id="KW-0812">Transmembrane</keyword>
<dbReference type="EMBL" id="PSNX01000008">
    <property type="protein sequence ID" value="PPE66336.1"/>
    <property type="molecule type" value="Genomic_DNA"/>
</dbReference>
<dbReference type="AlphaFoldDB" id="A0A2S5SUF7"/>
<evidence type="ECO:0000313" key="2">
    <source>
        <dbReference type="EMBL" id="PPE66336.1"/>
    </source>
</evidence>
<organism evidence="2 3">
    <name type="scientific">Caldimonas caldifontis</name>
    <dbReference type="NCBI Taxonomy" id="1452508"/>
    <lineage>
        <taxon>Bacteria</taxon>
        <taxon>Pseudomonadati</taxon>
        <taxon>Pseudomonadota</taxon>
        <taxon>Betaproteobacteria</taxon>
        <taxon>Burkholderiales</taxon>
        <taxon>Sphaerotilaceae</taxon>
        <taxon>Caldimonas</taxon>
    </lineage>
</organism>